<organism evidence="2 3">
    <name type="scientific">Austropuccinia psidii MF-1</name>
    <dbReference type="NCBI Taxonomy" id="1389203"/>
    <lineage>
        <taxon>Eukaryota</taxon>
        <taxon>Fungi</taxon>
        <taxon>Dikarya</taxon>
        <taxon>Basidiomycota</taxon>
        <taxon>Pucciniomycotina</taxon>
        <taxon>Pucciniomycetes</taxon>
        <taxon>Pucciniales</taxon>
        <taxon>Sphaerophragmiaceae</taxon>
        <taxon>Austropuccinia</taxon>
    </lineage>
</organism>
<evidence type="ECO:0000313" key="2">
    <source>
        <dbReference type="EMBL" id="MBW0473619.1"/>
    </source>
</evidence>
<protein>
    <submittedName>
        <fullName evidence="2">Uncharacterized protein</fullName>
    </submittedName>
</protein>
<dbReference type="Gene3D" id="2.30.29.30">
    <property type="entry name" value="Pleckstrin-homology domain (PH domain)/Phosphotyrosine-binding domain (PTB)"/>
    <property type="match status" value="1"/>
</dbReference>
<proteinExistence type="predicted"/>
<evidence type="ECO:0000313" key="3">
    <source>
        <dbReference type="Proteomes" id="UP000765509"/>
    </source>
</evidence>
<keyword evidence="3" id="KW-1185">Reference proteome</keyword>
<feature type="region of interest" description="Disordered" evidence="1">
    <location>
        <begin position="1"/>
        <end position="50"/>
    </location>
</feature>
<dbReference type="AlphaFoldDB" id="A0A9Q3GNR5"/>
<evidence type="ECO:0000256" key="1">
    <source>
        <dbReference type="SAM" id="MobiDB-lite"/>
    </source>
</evidence>
<dbReference type="OrthoDB" id="2504759at2759"/>
<sequence>MLGKKSLPVDPSLSTPIGDRPSDMGSGKTHPSSLGTLRGRKPPPKLSSQMLFRTNQGNGLLTSHAEAEVCPSSSSGVNGRSSHGLFHFGSDKLPAQPQRQLHHLSSLLESKILSSMIESENKRPELTDTNTKQGETKSALEQIGNPDHIGANLYYLKGPTEICIKGLIKLSGFKVVMDSDFNPGRYSFQIIHDNNTTHSFSADDPKFLRDSMKAMMKAKIQRD</sequence>
<accession>A0A9Q3GNR5</accession>
<reference evidence="2" key="1">
    <citation type="submission" date="2021-03" db="EMBL/GenBank/DDBJ databases">
        <title>Draft genome sequence of rust myrtle Austropuccinia psidii MF-1, a brazilian biotype.</title>
        <authorList>
            <person name="Quecine M.C."/>
            <person name="Pachon D.M.R."/>
            <person name="Bonatelli M.L."/>
            <person name="Correr F.H."/>
            <person name="Franceschini L.M."/>
            <person name="Leite T.F."/>
            <person name="Margarido G.R.A."/>
            <person name="Almeida C.A."/>
            <person name="Ferrarezi J.A."/>
            <person name="Labate C.A."/>
        </authorList>
    </citation>
    <scope>NUCLEOTIDE SEQUENCE</scope>
    <source>
        <strain evidence="2">MF-1</strain>
    </source>
</reference>
<dbReference type="SUPFAM" id="SSF50729">
    <property type="entry name" value="PH domain-like"/>
    <property type="match status" value="1"/>
</dbReference>
<comment type="caution">
    <text evidence="2">The sequence shown here is derived from an EMBL/GenBank/DDBJ whole genome shotgun (WGS) entry which is preliminary data.</text>
</comment>
<gene>
    <name evidence="2" type="ORF">O181_013334</name>
</gene>
<dbReference type="EMBL" id="AVOT02003466">
    <property type="protein sequence ID" value="MBW0473619.1"/>
    <property type="molecule type" value="Genomic_DNA"/>
</dbReference>
<name>A0A9Q3GNR5_9BASI</name>
<dbReference type="Proteomes" id="UP000765509">
    <property type="component" value="Unassembled WGS sequence"/>
</dbReference>
<dbReference type="InterPro" id="IPR011993">
    <property type="entry name" value="PH-like_dom_sf"/>
</dbReference>